<feature type="region of interest" description="Disordered" evidence="1">
    <location>
        <begin position="169"/>
        <end position="200"/>
    </location>
</feature>
<proteinExistence type="predicted"/>
<reference evidence="2" key="1">
    <citation type="journal article" date="2023" name="G3 (Bethesda)">
        <title>A reference genome for the long-term kleptoplast-retaining sea slug Elysia crispata morphotype clarki.</title>
        <authorList>
            <person name="Eastman K.E."/>
            <person name="Pendleton A.L."/>
            <person name="Shaikh M.A."/>
            <person name="Suttiyut T."/>
            <person name="Ogas R."/>
            <person name="Tomko P."/>
            <person name="Gavelis G."/>
            <person name="Widhalm J.R."/>
            <person name="Wisecaver J.H."/>
        </authorList>
    </citation>
    <scope>NUCLEOTIDE SEQUENCE</scope>
    <source>
        <strain evidence="2">ECLA1</strain>
    </source>
</reference>
<dbReference type="EMBL" id="JAWDGP010002600">
    <property type="protein sequence ID" value="KAK3781793.1"/>
    <property type="molecule type" value="Genomic_DNA"/>
</dbReference>
<dbReference type="Proteomes" id="UP001283361">
    <property type="component" value="Unassembled WGS sequence"/>
</dbReference>
<feature type="region of interest" description="Disordered" evidence="1">
    <location>
        <begin position="225"/>
        <end position="261"/>
    </location>
</feature>
<evidence type="ECO:0000313" key="2">
    <source>
        <dbReference type="EMBL" id="KAK3781793.1"/>
    </source>
</evidence>
<feature type="compositionally biased region" description="Basic and acidic residues" evidence="1">
    <location>
        <begin position="240"/>
        <end position="261"/>
    </location>
</feature>
<comment type="caution">
    <text evidence="2">The sequence shown here is derived from an EMBL/GenBank/DDBJ whole genome shotgun (WGS) entry which is preliminary data.</text>
</comment>
<feature type="compositionally biased region" description="Basic and acidic residues" evidence="1">
    <location>
        <begin position="669"/>
        <end position="681"/>
    </location>
</feature>
<organism evidence="2 3">
    <name type="scientific">Elysia crispata</name>
    <name type="common">lettuce slug</name>
    <dbReference type="NCBI Taxonomy" id="231223"/>
    <lineage>
        <taxon>Eukaryota</taxon>
        <taxon>Metazoa</taxon>
        <taxon>Spiralia</taxon>
        <taxon>Lophotrochozoa</taxon>
        <taxon>Mollusca</taxon>
        <taxon>Gastropoda</taxon>
        <taxon>Heterobranchia</taxon>
        <taxon>Euthyneura</taxon>
        <taxon>Panpulmonata</taxon>
        <taxon>Sacoglossa</taxon>
        <taxon>Placobranchoidea</taxon>
        <taxon>Plakobranchidae</taxon>
        <taxon>Elysia</taxon>
    </lineage>
</organism>
<keyword evidence="3" id="KW-1185">Reference proteome</keyword>
<gene>
    <name evidence="2" type="ORF">RRG08_021439</name>
</gene>
<feature type="region of interest" description="Disordered" evidence="1">
    <location>
        <begin position="816"/>
        <end position="881"/>
    </location>
</feature>
<feature type="region of interest" description="Disordered" evidence="1">
    <location>
        <begin position="736"/>
        <end position="767"/>
    </location>
</feature>
<feature type="compositionally biased region" description="Polar residues" evidence="1">
    <location>
        <begin position="743"/>
        <end position="757"/>
    </location>
</feature>
<feature type="region of interest" description="Disordered" evidence="1">
    <location>
        <begin position="659"/>
        <end position="693"/>
    </location>
</feature>
<feature type="compositionally biased region" description="Low complexity" evidence="1">
    <location>
        <begin position="659"/>
        <end position="668"/>
    </location>
</feature>
<feature type="compositionally biased region" description="Polar residues" evidence="1">
    <location>
        <begin position="861"/>
        <end position="870"/>
    </location>
</feature>
<accession>A0AAE1A5R1</accession>
<evidence type="ECO:0000256" key="1">
    <source>
        <dbReference type="SAM" id="MobiDB-lite"/>
    </source>
</evidence>
<sequence length="949" mass="106890">MTARSTQRRTNFTGMGLVNGRKGVLPAPPQSWFTQEFQTRFVYVYVCYFCGDEFTSRELLQNHHSNCNMIPLTGPQQTCQRDAPPESAQSPAFEQAPSQSLWSPAKKSVMIEIHPEEQIRNPESLSRIQVQKSLTPVKTSGAPNSPLSLSKFSKTKYLTGLGLMPIQKARRVSERRRSTKCENIDLDEDAMPSPTKPRTPKLLISHLSRDESSTSAEHNKSCMRSLFPSHSSMTDEDGATDSKKEISDSKETESDDSEKTRDRLRNVKSLFNIAISSPLGQCVMKHYKGDPSFHILSDIESHCLTELTKNKEQGCRLRVRHPTYPVIFRGPFRTKGSFYCHKYNFNKEDKKEFLRRVATGLDRESRALCRKLKKCKVHLTRLTKADLKLWMPSQNHITVDLKPLTPQEIKYWMLPKPLFISTPNQPAVFPSGLSLSSPNLNKVLGLRTRDDKNQSPEPLYPHLSVTNFVSEEVSAEVTENRRTVLNSILSDFIAKGEISKDLFPTNTATPSRNCGTGNYATLRNLLSRSGVGKLRTLPDITNLGPAARCKALKINMDQLDLENQPNNKTFVEKPTHKEVNIEDNFLKIQTINKRCEIPQSNSIRFSSRLSQTKSTYVRLAQEGDEIIGCKLEPSHSSTVDSETEVFPCGLSSLSSLKRLNSSSSNSSESKLDGSCDGSEVRKLRKRQRKTTATMQLRASPLKAPSSCNETAEDENVMVVKDNSLWKRDIPLIQSTPVAGGSFSYPSNTNKSSSNLESSPGDHSVALPEAKPSLHDLKFSKRLLSASLVWCRSHSSDSKRDQENESDERTVFHLDKGRITHHNHVATKVSANEPKRQRYPRTASHSKRSYNTISNKGRKRTSINPDLSTGKYQRRKRKSRSVDLHKNACSLKHKPCSFSQTQVAYHDEGDKYRCIVTSSPGKRSPGKKHLYTTIKSKVDSKKTPMLLEFL</sequence>
<protein>
    <submittedName>
        <fullName evidence="2">Uncharacterized protein</fullName>
    </submittedName>
</protein>
<feature type="compositionally biased region" description="Polar residues" evidence="1">
    <location>
        <begin position="87"/>
        <end position="99"/>
    </location>
</feature>
<dbReference type="AlphaFoldDB" id="A0AAE1A5R1"/>
<feature type="compositionally biased region" description="Basic and acidic residues" evidence="1">
    <location>
        <begin position="171"/>
        <end position="183"/>
    </location>
</feature>
<feature type="region of interest" description="Disordered" evidence="1">
    <location>
        <begin position="77"/>
        <end position="99"/>
    </location>
</feature>
<name>A0AAE1A5R1_9GAST</name>
<evidence type="ECO:0000313" key="3">
    <source>
        <dbReference type="Proteomes" id="UP001283361"/>
    </source>
</evidence>